<proteinExistence type="predicted"/>
<keyword evidence="3" id="KW-1185">Reference proteome</keyword>
<accession>A0A2Z2NVS6</accession>
<dbReference type="EC" id="6.3.5.5" evidence="2"/>
<dbReference type="KEGG" id="gai:IMCC3135_26970"/>
<dbReference type="CDD" id="cd01741">
    <property type="entry name" value="GATase1_1"/>
    <property type="match status" value="1"/>
</dbReference>
<dbReference type="Pfam" id="PF00117">
    <property type="entry name" value="GATase"/>
    <property type="match status" value="1"/>
</dbReference>
<dbReference type="OrthoDB" id="9813383at2"/>
<feature type="domain" description="Glutamine amidotransferase" evidence="1">
    <location>
        <begin position="21"/>
        <end position="182"/>
    </location>
</feature>
<evidence type="ECO:0000259" key="1">
    <source>
        <dbReference type="Pfam" id="PF00117"/>
    </source>
</evidence>
<dbReference type="GO" id="GO:0004088">
    <property type="term" value="F:carbamoyl-phosphate synthase (glutamine-hydrolyzing) activity"/>
    <property type="evidence" value="ECO:0007669"/>
    <property type="project" value="UniProtKB-EC"/>
</dbReference>
<keyword evidence="2" id="KW-0436">Ligase</keyword>
<dbReference type="PANTHER" id="PTHR42695">
    <property type="entry name" value="GLUTAMINE AMIDOTRANSFERASE YLR126C-RELATED"/>
    <property type="match status" value="1"/>
</dbReference>
<evidence type="ECO:0000313" key="2">
    <source>
        <dbReference type="EMBL" id="ASJ75449.1"/>
    </source>
</evidence>
<dbReference type="InterPro" id="IPR017926">
    <property type="entry name" value="GATASE"/>
</dbReference>
<dbReference type="Gene3D" id="3.40.50.880">
    <property type="match status" value="1"/>
</dbReference>
<sequence>MTRSSAPYLFVKHSSNWNVDRCTRWMIANDKTVDWCYPVTGESFPDLHDYAGVIVFGGANSANDCSDYDWVRRELVFVEECLKQDIPFFGICLGAQILARVLGARVRPHEHDIKEVGFHQVDPVAEDPEFLSKPLTVMQWHSEGFDLPPDTQRIATGKDFPNQGYRLNDHVLGVQFHPEVNSDVLAIWHERNRLKSPGQLSDEQRARMMADAHLHDESVTQWLDIFLRGWTR</sequence>
<gene>
    <name evidence="2" type="primary">carA_3</name>
    <name evidence="2" type="ORF">IMCC3135_26970</name>
</gene>
<dbReference type="InterPro" id="IPR029062">
    <property type="entry name" value="Class_I_gatase-like"/>
</dbReference>
<protein>
    <submittedName>
        <fullName evidence="2">Carbamoyl-phosphate synthase small chain</fullName>
        <ecNumber evidence="2">6.3.5.5</ecNumber>
    </submittedName>
</protein>
<dbReference type="GO" id="GO:0005829">
    <property type="term" value="C:cytosol"/>
    <property type="evidence" value="ECO:0007669"/>
    <property type="project" value="TreeGrafter"/>
</dbReference>
<dbReference type="InterPro" id="IPR044992">
    <property type="entry name" value="ChyE-like"/>
</dbReference>
<dbReference type="PROSITE" id="PS51273">
    <property type="entry name" value="GATASE_TYPE_1"/>
    <property type="match status" value="1"/>
</dbReference>
<evidence type="ECO:0000313" key="3">
    <source>
        <dbReference type="Proteomes" id="UP000250079"/>
    </source>
</evidence>
<dbReference type="RefSeq" id="WP_088920366.1">
    <property type="nucleotide sequence ID" value="NZ_CP018632.1"/>
</dbReference>
<dbReference type="EMBL" id="CP018632">
    <property type="protein sequence ID" value="ASJ75449.1"/>
    <property type="molecule type" value="Genomic_DNA"/>
</dbReference>
<name>A0A2Z2NVS6_9GAMM</name>
<organism evidence="2 3">
    <name type="scientific">Granulosicoccus antarcticus IMCC3135</name>
    <dbReference type="NCBI Taxonomy" id="1192854"/>
    <lineage>
        <taxon>Bacteria</taxon>
        <taxon>Pseudomonadati</taxon>
        <taxon>Pseudomonadota</taxon>
        <taxon>Gammaproteobacteria</taxon>
        <taxon>Chromatiales</taxon>
        <taxon>Granulosicoccaceae</taxon>
        <taxon>Granulosicoccus</taxon>
    </lineage>
</organism>
<dbReference type="Proteomes" id="UP000250079">
    <property type="component" value="Chromosome"/>
</dbReference>
<dbReference type="AlphaFoldDB" id="A0A2Z2NVS6"/>
<dbReference type="PRINTS" id="PR00097">
    <property type="entry name" value="ANTSNTHASEII"/>
</dbReference>
<reference evidence="2 3" key="1">
    <citation type="submission" date="2016-12" db="EMBL/GenBank/DDBJ databases">
        <authorList>
            <person name="Song W.-J."/>
            <person name="Kurnit D.M."/>
        </authorList>
    </citation>
    <scope>NUCLEOTIDE SEQUENCE [LARGE SCALE GENOMIC DNA]</scope>
    <source>
        <strain evidence="2 3">IMCC3135</strain>
    </source>
</reference>
<dbReference type="SUPFAM" id="SSF52317">
    <property type="entry name" value="Class I glutamine amidotransferase-like"/>
    <property type="match status" value="1"/>
</dbReference>
<dbReference type="PANTHER" id="PTHR42695:SF5">
    <property type="entry name" value="GLUTAMINE AMIDOTRANSFERASE YLR126C-RELATED"/>
    <property type="match status" value="1"/>
</dbReference>